<feature type="transmembrane region" description="Helical" evidence="9">
    <location>
        <begin position="122"/>
        <end position="144"/>
    </location>
</feature>
<proteinExistence type="predicted"/>
<dbReference type="CDD" id="cd16917">
    <property type="entry name" value="HATPase_UhpB-NarQ-NarX-like"/>
    <property type="match status" value="1"/>
</dbReference>
<evidence type="ECO:0000256" key="1">
    <source>
        <dbReference type="ARBA" id="ARBA00000085"/>
    </source>
</evidence>
<protein>
    <recommendedName>
        <fullName evidence="2">histidine kinase</fullName>
        <ecNumber evidence="2">2.7.13.3</ecNumber>
    </recommendedName>
</protein>
<organism evidence="13 14">
    <name type="scientific">Luedemannella helvata</name>
    <dbReference type="NCBI Taxonomy" id="349315"/>
    <lineage>
        <taxon>Bacteria</taxon>
        <taxon>Bacillati</taxon>
        <taxon>Actinomycetota</taxon>
        <taxon>Actinomycetes</taxon>
        <taxon>Micromonosporales</taxon>
        <taxon>Micromonosporaceae</taxon>
        <taxon>Luedemannella</taxon>
    </lineage>
</organism>
<feature type="transmembrane region" description="Helical" evidence="9">
    <location>
        <begin position="52"/>
        <end position="72"/>
    </location>
</feature>
<evidence type="ECO:0000256" key="3">
    <source>
        <dbReference type="ARBA" id="ARBA00022553"/>
    </source>
</evidence>
<keyword evidence="14" id="KW-1185">Reference proteome</keyword>
<dbReference type="Gene3D" id="3.30.565.10">
    <property type="entry name" value="Histidine kinase-like ATPase, C-terminal domain"/>
    <property type="match status" value="1"/>
</dbReference>
<keyword evidence="9" id="KW-0812">Transmembrane</keyword>
<comment type="catalytic activity">
    <reaction evidence="1">
        <text>ATP + protein L-histidine = ADP + protein N-phospho-L-histidine.</text>
        <dbReference type="EC" id="2.7.13.3"/>
    </reaction>
</comment>
<dbReference type="EC" id="2.7.13.3" evidence="2"/>
<keyword evidence="6" id="KW-0418">Kinase</keyword>
<evidence type="ECO:0000259" key="11">
    <source>
        <dbReference type="Pfam" id="PF07730"/>
    </source>
</evidence>
<feature type="transmembrane region" description="Helical" evidence="9">
    <location>
        <begin position="26"/>
        <end position="45"/>
    </location>
</feature>
<keyword evidence="8" id="KW-0902">Two-component regulatory system</keyword>
<evidence type="ECO:0000259" key="10">
    <source>
        <dbReference type="Pfam" id="PF02518"/>
    </source>
</evidence>
<dbReference type="PANTHER" id="PTHR24421:SF10">
    <property type="entry name" value="NITRATE_NITRITE SENSOR PROTEIN NARQ"/>
    <property type="match status" value="1"/>
</dbReference>
<evidence type="ECO:0000313" key="13">
    <source>
        <dbReference type="EMBL" id="GAA1737291.1"/>
    </source>
</evidence>
<feature type="domain" description="Histidine kinase/HSP90-like ATPase" evidence="10">
    <location>
        <begin position="345"/>
        <end position="428"/>
    </location>
</feature>
<dbReference type="PANTHER" id="PTHR24421">
    <property type="entry name" value="NITRATE/NITRITE SENSOR PROTEIN NARX-RELATED"/>
    <property type="match status" value="1"/>
</dbReference>
<evidence type="ECO:0000313" key="14">
    <source>
        <dbReference type="Proteomes" id="UP001500655"/>
    </source>
</evidence>
<keyword evidence="7" id="KW-0067">ATP-binding</keyword>
<reference evidence="13 14" key="1">
    <citation type="journal article" date="2019" name="Int. J. Syst. Evol. Microbiol.">
        <title>The Global Catalogue of Microorganisms (GCM) 10K type strain sequencing project: providing services to taxonomists for standard genome sequencing and annotation.</title>
        <authorList>
            <consortium name="The Broad Institute Genomics Platform"/>
            <consortium name="The Broad Institute Genome Sequencing Center for Infectious Disease"/>
            <person name="Wu L."/>
            <person name="Ma J."/>
        </authorList>
    </citation>
    <scope>NUCLEOTIDE SEQUENCE [LARGE SCALE GENOMIC DNA]</scope>
    <source>
        <strain evidence="13 14">JCM 13249</strain>
    </source>
</reference>
<gene>
    <name evidence="13" type="ORF">GCM10009681_04880</name>
</gene>
<keyword evidence="3" id="KW-0597">Phosphoprotein</keyword>
<dbReference type="Pfam" id="PF07730">
    <property type="entry name" value="HisKA_3"/>
    <property type="match status" value="1"/>
</dbReference>
<dbReference type="InterPro" id="IPR011712">
    <property type="entry name" value="Sig_transdc_His_kin_sub3_dim/P"/>
</dbReference>
<evidence type="ECO:0000256" key="2">
    <source>
        <dbReference type="ARBA" id="ARBA00012438"/>
    </source>
</evidence>
<dbReference type="EMBL" id="BAAALS010000002">
    <property type="protein sequence ID" value="GAA1737291.1"/>
    <property type="molecule type" value="Genomic_DNA"/>
</dbReference>
<keyword evidence="4" id="KW-0808">Transferase</keyword>
<comment type="caution">
    <text evidence="13">The sequence shown here is derived from an EMBL/GenBank/DDBJ whole genome shotgun (WGS) entry which is preliminary data.</text>
</comment>
<dbReference type="Gene3D" id="1.20.5.1930">
    <property type="match status" value="1"/>
</dbReference>
<name>A0ABN2JS42_9ACTN</name>
<evidence type="ECO:0000256" key="7">
    <source>
        <dbReference type="ARBA" id="ARBA00022840"/>
    </source>
</evidence>
<keyword evidence="5" id="KW-0547">Nucleotide-binding</keyword>
<dbReference type="RefSeq" id="WP_344076276.1">
    <property type="nucleotide sequence ID" value="NZ_BAAALS010000002.1"/>
</dbReference>
<dbReference type="Proteomes" id="UP001500655">
    <property type="component" value="Unassembled WGS sequence"/>
</dbReference>
<sequence length="442" mass="46755">MNRALPDRLRQRLDALAPLWRDGLPAMARGLAVGLLAVTLNPVLFALSVVSLALIPAAGLGFAAFPIVTSVVRWRANLSRRLAARSGVPIPVPYRPVPARAVYGTWERFRQVVSDPATWLDFAWLVPGAIAGTVCGLLAACLPLYGVEGMLGIAILLSASIDWYGYGIFWPIDNPVEALLTIPMGVLFLVVGLAGARWLTWIEATFTSYFLRPTPSSVLAQQVRHLTVTRADAVDTQAAELRRIERDLHDGAQARLVSLSMNIGMAEELLRRDPEAAAALLAEARQSSGLALADLRGLVRGIHPPVLAERGLDGAVRALALTVPLHIAVDVDLPARPPAPIESAAYFAVAEALTNVAKHSGASTAWVRLTHHDGRLAIQIGDNGRGGANAEAGGGLRGIERRLAAFDGIMSVSSPPGGPTVVTMELPCALSSPRTSPSSGTA</sequence>
<evidence type="ECO:0000256" key="5">
    <source>
        <dbReference type="ARBA" id="ARBA00022741"/>
    </source>
</evidence>
<accession>A0ABN2JS42</accession>
<keyword evidence="9" id="KW-1133">Transmembrane helix</keyword>
<dbReference type="InterPro" id="IPR025828">
    <property type="entry name" value="Put_sensor_dom"/>
</dbReference>
<evidence type="ECO:0000256" key="9">
    <source>
        <dbReference type="SAM" id="Phobius"/>
    </source>
</evidence>
<dbReference type="Pfam" id="PF13796">
    <property type="entry name" value="Sensor"/>
    <property type="match status" value="1"/>
</dbReference>
<feature type="transmembrane region" description="Helical" evidence="9">
    <location>
        <begin position="178"/>
        <end position="199"/>
    </location>
</feature>
<evidence type="ECO:0000256" key="6">
    <source>
        <dbReference type="ARBA" id="ARBA00022777"/>
    </source>
</evidence>
<dbReference type="InterPro" id="IPR003594">
    <property type="entry name" value="HATPase_dom"/>
</dbReference>
<dbReference type="Pfam" id="PF02518">
    <property type="entry name" value="HATPase_c"/>
    <property type="match status" value="1"/>
</dbReference>
<evidence type="ECO:0000256" key="8">
    <source>
        <dbReference type="ARBA" id="ARBA00023012"/>
    </source>
</evidence>
<feature type="transmembrane region" description="Helical" evidence="9">
    <location>
        <begin position="151"/>
        <end position="172"/>
    </location>
</feature>
<feature type="domain" description="Putative sensor" evidence="12">
    <location>
        <begin position="30"/>
        <end position="210"/>
    </location>
</feature>
<evidence type="ECO:0000256" key="4">
    <source>
        <dbReference type="ARBA" id="ARBA00022679"/>
    </source>
</evidence>
<dbReference type="InterPro" id="IPR050482">
    <property type="entry name" value="Sensor_HK_TwoCompSys"/>
</dbReference>
<dbReference type="InterPro" id="IPR036890">
    <property type="entry name" value="HATPase_C_sf"/>
</dbReference>
<evidence type="ECO:0000259" key="12">
    <source>
        <dbReference type="Pfam" id="PF13796"/>
    </source>
</evidence>
<dbReference type="SUPFAM" id="SSF55874">
    <property type="entry name" value="ATPase domain of HSP90 chaperone/DNA topoisomerase II/histidine kinase"/>
    <property type="match status" value="1"/>
</dbReference>
<keyword evidence="9" id="KW-0472">Membrane</keyword>
<feature type="domain" description="Signal transduction histidine kinase subgroup 3 dimerisation and phosphoacceptor" evidence="11">
    <location>
        <begin position="240"/>
        <end position="307"/>
    </location>
</feature>